<reference evidence="5 6" key="1">
    <citation type="submission" date="2021-02" db="EMBL/GenBank/DDBJ databases">
        <authorList>
            <person name="Park J.-S."/>
        </authorList>
    </citation>
    <scope>NUCLEOTIDE SEQUENCE [LARGE SCALE GENOMIC DNA]</scope>
    <source>
        <strain evidence="5 6">188UL20-2</strain>
    </source>
</reference>
<evidence type="ECO:0000259" key="4">
    <source>
        <dbReference type="PROSITE" id="PS50932"/>
    </source>
</evidence>
<evidence type="ECO:0000256" key="3">
    <source>
        <dbReference type="ARBA" id="ARBA00023163"/>
    </source>
</evidence>
<dbReference type="Gene3D" id="1.10.260.40">
    <property type="entry name" value="lambda repressor-like DNA-binding domains"/>
    <property type="match status" value="1"/>
</dbReference>
<evidence type="ECO:0000313" key="6">
    <source>
        <dbReference type="Proteomes" id="UP000809621"/>
    </source>
</evidence>
<feature type="domain" description="HTH lacI-type" evidence="4">
    <location>
        <begin position="4"/>
        <end position="58"/>
    </location>
</feature>
<dbReference type="RefSeq" id="WP_205158927.1">
    <property type="nucleotide sequence ID" value="NZ_JAFEUM010000005.1"/>
</dbReference>
<keyword evidence="1" id="KW-0805">Transcription regulation</keyword>
<dbReference type="EMBL" id="JAFEUM010000005">
    <property type="protein sequence ID" value="MBM7037393.1"/>
    <property type="molecule type" value="Genomic_DNA"/>
</dbReference>
<keyword evidence="2 5" id="KW-0238">DNA-binding</keyword>
<evidence type="ECO:0000256" key="2">
    <source>
        <dbReference type="ARBA" id="ARBA00023125"/>
    </source>
</evidence>
<dbReference type="SMART" id="SM00354">
    <property type="entry name" value="HTH_LACI"/>
    <property type="match status" value="1"/>
</dbReference>
<name>A0ABS2HIN7_9VIBR</name>
<dbReference type="InterPro" id="IPR046335">
    <property type="entry name" value="LacI/GalR-like_sensor"/>
</dbReference>
<gene>
    <name evidence="5" type="ORF">JQC93_13340</name>
</gene>
<comment type="caution">
    <text evidence="5">The sequence shown here is derived from an EMBL/GenBank/DDBJ whole genome shotgun (WGS) entry which is preliminary data.</text>
</comment>
<accession>A0ABS2HIN7</accession>
<dbReference type="SUPFAM" id="SSF47413">
    <property type="entry name" value="lambda repressor-like DNA-binding domains"/>
    <property type="match status" value="1"/>
</dbReference>
<protein>
    <submittedName>
        <fullName evidence="5">LacI family DNA-binding transcriptional regulator</fullName>
    </submittedName>
</protein>
<dbReference type="CDD" id="cd01392">
    <property type="entry name" value="HTH_LacI"/>
    <property type="match status" value="1"/>
</dbReference>
<sequence length="352" mass="38777">MKKVTISDLSEMTGISRSTVSRVLNNNPNVHTDIKRQVEEAIEKSGYQRKAAKLKLTAPVTSVNIATTVPVGSPDQFYTIMMNEFQTQLSDMGIEPKLTLINGKIDQQQILKKLESAESVLMLGPELPEVAHKLADQEKPIVLVNGYDDKMRLSSVSLDYELGGELAAKHLIEYGHKKLAMLTAQTRPSIRKRTYGFERKAKELGAESVEIIDIIEMCNKLDHKGLAEKIMVGKAGADFGASLILPELLDSGMLDDATAIFCLCDRTAITLIEELDNRGIRVPDDVSVIGFDNLSISSMVTPTLSSIGGEISYMVKSTIDALFHEFNNTSDIATRINIGVQLYSRDSVKKLE</sequence>
<keyword evidence="6" id="KW-1185">Reference proteome</keyword>
<dbReference type="InterPro" id="IPR010982">
    <property type="entry name" value="Lambda_DNA-bd_dom_sf"/>
</dbReference>
<evidence type="ECO:0000256" key="1">
    <source>
        <dbReference type="ARBA" id="ARBA00023015"/>
    </source>
</evidence>
<dbReference type="InterPro" id="IPR000843">
    <property type="entry name" value="HTH_LacI"/>
</dbReference>
<dbReference type="Pfam" id="PF13377">
    <property type="entry name" value="Peripla_BP_3"/>
    <property type="match status" value="1"/>
</dbReference>
<dbReference type="PANTHER" id="PTHR30146">
    <property type="entry name" value="LACI-RELATED TRANSCRIPTIONAL REPRESSOR"/>
    <property type="match status" value="1"/>
</dbReference>
<dbReference type="SUPFAM" id="SSF53822">
    <property type="entry name" value="Periplasmic binding protein-like I"/>
    <property type="match status" value="1"/>
</dbReference>
<keyword evidence="3" id="KW-0804">Transcription</keyword>
<proteinExistence type="predicted"/>
<evidence type="ECO:0000313" key="5">
    <source>
        <dbReference type="EMBL" id="MBM7037393.1"/>
    </source>
</evidence>
<dbReference type="PANTHER" id="PTHR30146:SF24">
    <property type="entry name" value="XYLOSE OPERON REGULATORY PROTEIN"/>
    <property type="match status" value="1"/>
</dbReference>
<dbReference type="CDD" id="cd06267">
    <property type="entry name" value="PBP1_LacI_sugar_binding-like"/>
    <property type="match status" value="1"/>
</dbReference>
<dbReference type="GO" id="GO:0003677">
    <property type="term" value="F:DNA binding"/>
    <property type="evidence" value="ECO:0007669"/>
    <property type="project" value="UniProtKB-KW"/>
</dbReference>
<dbReference type="Proteomes" id="UP000809621">
    <property type="component" value="Unassembled WGS sequence"/>
</dbReference>
<dbReference type="Pfam" id="PF00356">
    <property type="entry name" value="LacI"/>
    <property type="match status" value="1"/>
</dbReference>
<dbReference type="InterPro" id="IPR028082">
    <property type="entry name" value="Peripla_BP_I"/>
</dbReference>
<organism evidence="5 6">
    <name type="scientific">Vibrio ulleungensis</name>
    <dbReference type="NCBI Taxonomy" id="2807619"/>
    <lineage>
        <taxon>Bacteria</taxon>
        <taxon>Pseudomonadati</taxon>
        <taxon>Pseudomonadota</taxon>
        <taxon>Gammaproteobacteria</taxon>
        <taxon>Vibrionales</taxon>
        <taxon>Vibrionaceae</taxon>
        <taxon>Vibrio</taxon>
    </lineage>
</organism>
<dbReference type="Gene3D" id="3.40.50.2300">
    <property type="match status" value="2"/>
</dbReference>
<dbReference type="PROSITE" id="PS50932">
    <property type="entry name" value="HTH_LACI_2"/>
    <property type="match status" value="1"/>
</dbReference>